<dbReference type="Gene3D" id="3.20.19.10">
    <property type="entry name" value="Aconitase, domain 4"/>
    <property type="match status" value="1"/>
</dbReference>
<evidence type="ECO:0000256" key="4">
    <source>
        <dbReference type="ARBA" id="ARBA00009845"/>
    </source>
</evidence>
<dbReference type="PANTHER" id="PTHR43345">
    <property type="entry name" value="3-ISOPROPYLMALATE DEHYDRATASE SMALL SUBUNIT 2-RELATED-RELATED"/>
    <property type="match status" value="1"/>
</dbReference>
<dbReference type="EMBL" id="CP045643">
    <property type="protein sequence ID" value="QFZ72349.1"/>
    <property type="molecule type" value="Genomic_DNA"/>
</dbReference>
<dbReference type="Proteomes" id="UP000326179">
    <property type="component" value="Chromosome"/>
</dbReference>
<keyword evidence="9 10" id="KW-0100">Branched-chain amino acid biosynthesis</keyword>
<keyword evidence="13" id="KW-1185">Reference proteome</keyword>
<evidence type="ECO:0000256" key="7">
    <source>
        <dbReference type="ARBA" id="ARBA00022605"/>
    </source>
</evidence>
<evidence type="ECO:0000313" key="13">
    <source>
        <dbReference type="Proteomes" id="UP000326179"/>
    </source>
</evidence>
<comment type="similarity">
    <text evidence="4 10">Belongs to the LeuD family. LeuD type 1 subfamily.</text>
</comment>
<keyword evidence="6 10" id="KW-0432">Leucine biosynthesis</keyword>
<dbReference type="InterPro" id="IPR015928">
    <property type="entry name" value="Aconitase/3IPM_dehydase_swvl"/>
</dbReference>
<evidence type="ECO:0000259" key="11">
    <source>
        <dbReference type="Pfam" id="PF00694"/>
    </source>
</evidence>
<dbReference type="AlphaFoldDB" id="A0A5Q0L6V8"/>
<evidence type="ECO:0000256" key="3">
    <source>
        <dbReference type="ARBA" id="ARBA00004729"/>
    </source>
</evidence>
<comment type="subunit">
    <text evidence="5 10">Heterodimer of LeuC and LeuD.</text>
</comment>
<dbReference type="RefSeq" id="WP_153286719.1">
    <property type="nucleotide sequence ID" value="NZ_CP045643.1"/>
</dbReference>
<keyword evidence="8 10" id="KW-0456">Lyase</keyword>
<dbReference type="EC" id="4.2.1.33" evidence="10"/>
<dbReference type="PANTHER" id="PTHR43345:SF5">
    <property type="entry name" value="3-ISOPROPYLMALATE DEHYDRATASE SMALL SUBUNIT"/>
    <property type="match status" value="1"/>
</dbReference>
<dbReference type="UniPathway" id="UPA00048">
    <property type="reaction ID" value="UER00071"/>
</dbReference>
<sequence length="206" mass="22471">MEPLSTHTGKCLPLPRSNVDTDQIIPAEHCRSLYRTGYAGALFARWRSDPGFVLEQPERSGATVLLAGPHFATGSSREHAVWALRDWGFAAVIAPSFGDIFGRNALKNGLLAVTLPEPDVAWLLQHAEEDAEFEATVDLLHCRVSAGGRSWDFDIDGRARRMLLAGHDDITATLTREADIAAHEKSRRPWLPVLTPGMAPVPAESG</sequence>
<dbReference type="InterPro" id="IPR004431">
    <property type="entry name" value="3-IsopropMal_deHydase_ssu"/>
</dbReference>
<comment type="catalytic activity">
    <reaction evidence="1 10">
        <text>(2R,3S)-3-isopropylmalate = (2S)-2-isopropylmalate</text>
        <dbReference type="Rhea" id="RHEA:32287"/>
        <dbReference type="ChEBI" id="CHEBI:1178"/>
        <dbReference type="ChEBI" id="CHEBI:35121"/>
        <dbReference type="EC" id="4.2.1.33"/>
    </reaction>
</comment>
<evidence type="ECO:0000256" key="2">
    <source>
        <dbReference type="ARBA" id="ARBA00002695"/>
    </source>
</evidence>
<dbReference type="SUPFAM" id="SSF52016">
    <property type="entry name" value="LeuD/IlvD-like"/>
    <property type="match status" value="1"/>
</dbReference>
<dbReference type="GO" id="GO:0009316">
    <property type="term" value="C:3-isopropylmalate dehydratase complex"/>
    <property type="evidence" value="ECO:0007669"/>
    <property type="project" value="InterPro"/>
</dbReference>
<reference evidence="12 13" key="1">
    <citation type="submission" date="2019-10" db="EMBL/GenBank/DDBJ databases">
        <title>A novel species.</title>
        <authorList>
            <person name="Gao J."/>
        </authorList>
    </citation>
    <scope>NUCLEOTIDE SEQUENCE [LARGE SCALE GENOMIC DNA]</scope>
    <source>
        <strain evidence="12 13">QMT-28</strain>
    </source>
</reference>
<organism evidence="12 13">
    <name type="scientific">Streptomyces fagopyri</name>
    <dbReference type="NCBI Taxonomy" id="2662397"/>
    <lineage>
        <taxon>Bacteria</taxon>
        <taxon>Bacillati</taxon>
        <taxon>Actinomycetota</taxon>
        <taxon>Actinomycetes</taxon>
        <taxon>Kitasatosporales</taxon>
        <taxon>Streptomycetaceae</taxon>
        <taxon>Streptomyces</taxon>
    </lineage>
</organism>
<evidence type="ECO:0000256" key="8">
    <source>
        <dbReference type="ARBA" id="ARBA00023239"/>
    </source>
</evidence>
<protein>
    <recommendedName>
        <fullName evidence="10">3-isopropylmalate dehydratase small subunit</fullName>
        <ecNumber evidence="10">4.2.1.33</ecNumber>
    </recommendedName>
    <alternativeName>
        <fullName evidence="10">Alpha-IPM isomerase</fullName>
        <shortName evidence="10">IPMI</shortName>
    </alternativeName>
    <alternativeName>
        <fullName evidence="10">Isopropylmalate isomerase</fullName>
    </alternativeName>
</protein>
<dbReference type="InterPro" id="IPR033940">
    <property type="entry name" value="IPMI_Swivel"/>
</dbReference>
<comment type="pathway">
    <text evidence="3 10">Amino-acid biosynthesis; L-leucine biosynthesis; L-leucine from 3-methyl-2-oxobutanoate: step 2/4.</text>
</comment>
<accession>A0A5Q0L6V8</accession>
<feature type="domain" description="Aconitase A/isopropylmalate dehydratase small subunit swivel" evidence="11">
    <location>
        <begin position="1"/>
        <end position="117"/>
    </location>
</feature>
<evidence type="ECO:0000256" key="10">
    <source>
        <dbReference type="HAMAP-Rule" id="MF_01031"/>
    </source>
</evidence>
<dbReference type="NCBIfam" id="TIGR00171">
    <property type="entry name" value="leuD"/>
    <property type="match status" value="1"/>
</dbReference>
<comment type="function">
    <text evidence="2 10">Catalyzes the isomerization between 2-isopropylmalate and 3-isopropylmalate, via the formation of 2-isopropylmaleate.</text>
</comment>
<name>A0A5Q0L6V8_9ACTN</name>
<evidence type="ECO:0000256" key="1">
    <source>
        <dbReference type="ARBA" id="ARBA00000491"/>
    </source>
</evidence>
<dbReference type="InterPro" id="IPR050075">
    <property type="entry name" value="LeuD"/>
</dbReference>
<evidence type="ECO:0000256" key="6">
    <source>
        <dbReference type="ARBA" id="ARBA00022430"/>
    </source>
</evidence>
<evidence type="ECO:0000256" key="5">
    <source>
        <dbReference type="ARBA" id="ARBA00011271"/>
    </source>
</evidence>
<dbReference type="KEGG" id="sfy:GFH48_02915"/>
<keyword evidence="7 10" id="KW-0028">Amino-acid biosynthesis</keyword>
<dbReference type="CDD" id="cd01577">
    <property type="entry name" value="IPMI_Swivel"/>
    <property type="match status" value="1"/>
</dbReference>
<dbReference type="HAMAP" id="MF_01031">
    <property type="entry name" value="LeuD_type1"/>
    <property type="match status" value="1"/>
</dbReference>
<gene>
    <name evidence="10 12" type="primary">leuD</name>
    <name evidence="12" type="ORF">GFH48_02915</name>
</gene>
<dbReference type="NCBIfam" id="NF002458">
    <property type="entry name" value="PRK01641.1"/>
    <property type="match status" value="1"/>
</dbReference>
<dbReference type="Pfam" id="PF00694">
    <property type="entry name" value="Aconitase_C"/>
    <property type="match status" value="1"/>
</dbReference>
<dbReference type="GO" id="GO:0003861">
    <property type="term" value="F:3-isopropylmalate dehydratase activity"/>
    <property type="evidence" value="ECO:0007669"/>
    <property type="project" value="UniProtKB-UniRule"/>
</dbReference>
<dbReference type="GO" id="GO:0009098">
    <property type="term" value="P:L-leucine biosynthetic process"/>
    <property type="evidence" value="ECO:0007669"/>
    <property type="project" value="UniProtKB-UniRule"/>
</dbReference>
<proteinExistence type="inferred from homology"/>
<dbReference type="InterPro" id="IPR000573">
    <property type="entry name" value="AconitaseA/IPMdHydase_ssu_swvl"/>
</dbReference>
<evidence type="ECO:0000256" key="9">
    <source>
        <dbReference type="ARBA" id="ARBA00023304"/>
    </source>
</evidence>
<evidence type="ECO:0000313" key="12">
    <source>
        <dbReference type="EMBL" id="QFZ72349.1"/>
    </source>
</evidence>